<dbReference type="Proteomes" id="UP000240042">
    <property type="component" value="Unassembled WGS sequence"/>
</dbReference>
<dbReference type="AlphaFoldDB" id="A0A1I1ES32"/>
<reference evidence="2" key="1">
    <citation type="submission" date="2016-10" db="EMBL/GenBank/DDBJ databases">
        <authorList>
            <person name="Varghese N."/>
            <person name="Submissions S."/>
        </authorList>
    </citation>
    <scope>NUCLEOTIDE SEQUENCE [LARGE SCALE GENOMIC DNA]</scope>
    <source>
        <strain evidence="2">ATCC 43811</strain>
    </source>
</reference>
<keyword evidence="1" id="KW-0238">DNA-binding</keyword>
<sequence>MMKQVEKLGQAISLYSEGMTQKEIAQVLDVHPQTISIWKNQYKGTPLDWDIKRLQVQERRKAFPAWIEEKIDEAMKDIDRAIREGIPEEDYIKRLDAFISMKKKYDIAIDKLGEAKRVMEHFILFVKEHHQDVKDIIKETIARYLRQVGQ</sequence>
<gene>
    <name evidence="1" type="ORF">SAMN02745150_01177</name>
</gene>
<proteinExistence type="predicted"/>
<keyword evidence="1" id="KW-0371">Homeobox</keyword>
<evidence type="ECO:0000313" key="2">
    <source>
        <dbReference type="Proteomes" id="UP000240042"/>
    </source>
</evidence>
<dbReference type="GO" id="GO:0003677">
    <property type="term" value="F:DNA binding"/>
    <property type="evidence" value="ECO:0007669"/>
    <property type="project" value="UniProtKB-KW"/>
</dbReference>
<dbReference type="RefSeq" id="WP_092319609.1">
    <property type="nucleotide sequence ID" value="NZ_FOKY01000015.1"/>
</dbReference>
<dbReference type="Gene3D" id="1.10.10.60">
    <property type="entry name" value="Homeodomain-like"/>
    <property type="match status" value="1"/>
</dbReference>
<dbReference type="SUPFAM" id="SSF46689">
    <property type="entry name" value="Homeodomain-like"/>
    <property type="match status" value="1"/>
</dbReference>
<dbReference type="EMBL" id="FOKY01000015">
    <property type="protein sequence ID" value="SFB88318.1"/>
    <property type="molecule type" value="Genomic_DNA"/>
</dbReference>
<evidence type="ECO:0000313" key="1">
    <source>
        <dbReference type="EMBL" id="SFB88318.1"/>
    </source>
</evidence>
<protein>
    <submittedName>
        <fullName evidence="1">Homeodomain-like domain-containing protein</fullName>
    </submittedName>
</protein>
<organism evidence="1 2">
    <name type="scientific">Brevinema andersonii</name>
    <dbReference type="NCBI Taxonomy" id="34097"/>
    <lineage>
        <taxon>Bacteria</taxon>
        <taxon>Pseudomonadati</taxon>
        <taxon>Spirochaetota</taxon>
        <taxon>Spirochaetia</taxon>
        <taxon>Brevinematales</taxon>
        <taxon>Brevinemataceae</taxon>
        <taxon>Brevinema</taxon>
    </lineage>
</organism>
<name>A0A1I1ES32_BREAD</name>
<dbReference type="STRING" id="34097.SAMN02745150_01177"/>
<accession>A0A1I1ES32</accession>
<dbReference type="Pfam" id="PF13384">
    <property type="entry name" value="HTH_23"/>
    <property type="match status" value="1"/>
</dbReference>
<keyword evidence="2" id="KW-1185">Reference proteome</keyword>
<dbReference type="InterPro" id="IPR009057">
    <property type="entry name" value="Homeodomain-like_sf"/>
</dbReference>